<evidence type="ECO:0000313" key="3">
    <source>
        <dbReference type="Proteomes" id="UP001341840"/>
    </source>
</evidence>
<proteinExistence type="predicted"/>
<reference evidence="2 3" key="1">
    <citation type="journal article" date="2023" name="Plants (Basel)">
        <title>Bridging the Gap: Combining Genomics and Transcriptomics Approaches to Understand Stylosanthes scabra, an Orphan Legume from the Brazilian Caatinga.</title>
        <authorList>
            <person name="Ferreira-Neto J.R.C."/>
            <person name="da Silva M.D."/>
            <person name="Binneck E."/>
            <person name="de Melo N.F."/>
            <person name="da Silva R.H."/>
            <person name="de Melo A.L.T.M."/>
            <person name="Pandolfi V."/>
            <person name="Bustamante F.O."/>
            <person name="Brasileiro-Vidal A.C."/>
            <person name="Benko-Iseppon A.M."/>
        </authorList>
    </citation>
    <scope>NUCLEOTIDE SEQUENCE [LARGE SCALE GENOMIC DNA]</scope>
    <source>
        <tissue evidence="2">Leaves</tissue>
    </source>
</reference>
<organism evidence="2 3">
    <name type="scientific">Stylosanthes scabra</name>
    <dbReference type="NCBI Taxonomy" id="79078"/>
    <lineage>
        <taxon>Eukaryota</taxon>
        <taxon>Viridiplantae</taxon>
        <taxon>Streptophyta</taxon>
        <taxon>Embryophyta</taxon>
        <taxon>Tracheophyta</taxon>
        <taxon>Spermatophyta</taxon>
        <taxon>Magnoliopsida</taxon>
        <taxon>eudicotyledons</taxon>
        <taxon>Gunneridae</taxon>
        <taxon>Pentapetalae</taxon>
        <taxon>rosids</taxon>
        <taxon>fabids</taxon>
        <taxon>Fabales</taxon>
        <taxon>Fabaceae</taxon>
        <taxon>Papilionoideae</taxon>
        <taxon>50 kb inversion clade</taxon>
        <taxon>dalbergioids sensu lato</taxon>
        <taxon>Dalbergieae</taxon>
        <taxon>Pterocarpus clade</taxon>
        <taxon>Stylosanthes</taxon>
    </lineage>
</organism>
<evidence type="ECO:0000256" key="1">
    <source>
        <dbReference type="SAM" id="MobiDB-lite"/>
    </source>
</evidence>
<dbReference type="EMBL" id="JASCZI010030656">
    <property type="protein sequence ID" value="MED6124140.1"/>
    <property type="molecule type" value="Genomic_DNA"/>
</dbReference>
<accession>A0ABU6RJM7</accession>
<gene>
    <name evidence="2" type="ORF">PIB30_056264</name>
</gene>
<feature type="region of interest" description="Disordered" evidence="1">
    <location>
        <begin position="43"/>
        <end position="69"/>
    </location>
</feature>
<keyword evidence="3" id="KW-1185">Reference proteome</keyword>
<comment type="caution">
    <text evidence="2">The sequence shown here is derived from an EMBL/GenBank/DDBJ whole genome shotgun (WGS) entry which is preliminary data.</text>
</comment>
<sequence length="69" mass="7977">MDNSLKGLSTTSADWGCGWKAAMDIIQDRKLFMEAMPNKELELWEERKEPNPKVEGRGRTKESMDHPRV</sequence>
<evidence type="ECO:0000313" key="2">
    <source>
        <dbReference type="EMBL" id="MED6124140.1"/>
    </source>
</evidence>
<dbReference type="Proteomes" id="UP001341840">
    <property type="component" value="Unassembled WGS sequence"/>
</dbReference>
<protein>
    <submittedName>
        <fullName evidence="2">Uncharacterized protein</fullName>
    </submittedName>
</protein>
<name>A0ABU6RJM7_9FABA</name>